<feature type="region of interest" description="Disordered" evidence="1">
    <location>
        <begin position="163"/>
        <end position="183"/>
    </location>
</feature>
<evidence type="ECO:0000313" key="3">
    <source>
        <dbReference type="Proteomes" id="UP000024404"/>
    </source>
</evidence>
<dbReference type="EMBL" id="CMVM020000177">
    <property type="status" value="NOT_ANNOTATED_CDS"/>
    <property type="molecule type" value="Genomic_DNA"/>
</dbReference>
<dbReference type="AlphaFoldDB" id="A0A8R1TXG4"/>
<sequence>MLHRRPNLSRRTHAAEVMQLVIANQMEKERASTERSMRNSRSASNTTHLCQDFKAIETVIIGQILQTLLLRIGGAVQIPYLPSLAANQSVVHSCVRLYFVVGIESVHSQRDSPLRWRSANGCGKLASGQMIRFYGCSVIQIVRLEMVRQPKLNVIAIVEEENGNDDNDNNDSYSGADGVTLSE</sequence>
<accession>A0A8R1TXG4</accession>
<reference evidence="3" key="1">
    <citation type="submission" date="2013-10" db="EMBL/GenBank/DDBJ databases">
        <title>Genome sequencing of Onchocerca volvulus.</title>
        <authorList>
            <person name="Cotton J."/>
            <person name="Tsai J."/>
            <person name="Stanley E."/>
            <person name="Tracey A."/>
            <person name="Holroyd N."/>
            <person name="Lustigman S."/>
            <person name="Berriman M."/>
        </authorList>
    </citation>
    <scope>NUCLEOTIDE SEQUENCE</scope>
</reference>
<organism evidence="2 3">
    <name type="scientific">Onchocerca volvulus</name>
    <dbReference type="NCBI Taxonomy" id="6282"/>
    <lineage>
        <taxon>Eukaryota</taxon>
        <taxon>Metazoa</taxon>
        <taxon>Ecdysozoa</taxon>
        <taxon>Nematoda</taxon>
        <taxon>Chromadorea</taxon>
        <taxon>Rhabditida</taxon>
        <taxon>Spirurina</taxon>
        <taxon>Spiruromorpha</taxon>
        <taxon>Filarioidea</taxon>
        <taxon>Onchocercidae</taxon>
        <taxon>Onchocerca</taxon>
    </lineage>
</organism>
<evidence type="ECO:0000313" key="2">
    <source>
        <dbReference type="EnsemblMetazoa" id="OVOC6532.1"/>
    </source>
</evidence>
<dbReference type="Proteomes" id="UP000024404">
    <property type="component" value="Unassembled WGS sequence"/>
</dbReference>
<protein>
    <submittedName>
        <fullName evidence="2">Uncharacterized protein</fullName>
    </submittedName>
</protein>
<reference evidence="2" key="2">
    <citation type="submission" date="2022-06" db="UniProtKB">
        <authorList>
            <consortium name="EnsemblMetazoa"/>
        </authorList>
    </citation>
    <scope>IDENTIFICATION</scope>
</reference>
<keyword evidence="3" id="KW-1185">Reference proteome</keyword>
<proteinExistence type="predicted"/>
<evidence type="ECO:0000256" key="1">
    <source>
        <dbReference type="SAM" id="MobiDB-lite"/>
    </source>
</evidence>
<name>A0A8R1TXG4_ONCVO</name>
<dbReference type="EnsemblMetazoa" id="OVOC6532.1">
    <property type="protein sequence ID" value="OVOC6532.1"/>
    <property type="gene ID" value="WBGene00243341"/>
</dbReference>